<evidence type="ECO:0000313" key="2">
    <source>
        <dbReference type="EMBL" id="MCB8887874.1"/>
    </source>
</evidence>
<name>A0ABS8DNL4_9GAMM</name>
<dbReference type="Pfam" id="PF11738">
    <property type="entry name" value="DUF3298"/>
    <property type="match status" value="1"/>
</dbReference>
<dbReference type="RefSeq" id="WP_227388472.1">
    <property type="nucleotide sequence ID" value="NZ_JBHSCJ010000003.1"/>
</dbReference>
<dbReference type="InterPro" id="IPR021729">
    <property type="entry name" value="DUF3298"/>
</dbReference>
<dbReference type="InterPro" id="IPR037126">
    <property type="entry name" value="PdaC/RsiV-like_sf"/>
</dbReference>
<organism evidence="2 3">
    <name type="scientific">Vreelandella malpeensis</name>
    <dbReference type="NCBI Taxonomy" id="1172368"/>
    <lineage>
        <taxon>Bacteria</taxon>
        <taxon>Pseudomonadati</taxon>
        <taxon>Pseudomonadota</taxon>
        <taxon>Gammaproteobacteria</taxon>
        <taxon>Oceanospirillales</taxon>
        <taxon>Halomonadaceae</taxon>
        <taxon>Vreelandella</taxon>
    </lineage>
</organism>
<accession>A0ABS8DNL4</accession>
<proteinExistence type="predicted"/>
<dbReference type="Gene3D" id="3.30.565.40">
    <property type="entry name" value="Fervidobacterium nodosum Rt17-B1 like"/>
    <property type="match status" value="1"/>
</dbReference>
<evidence type="ECO:0000259" key="1">
    <source>
        <dbReference type="Pfam" id="PF11738"/>
    </source>
</evidence>
<feature type="domain" description="DUF3298" evidence="1">
    <location>
        <begin position="176"/>
        <end position="245"/>
    </location>
</feature>
<dbReference type="EMBL" id="WHVL01000001">
    <property type="protein sequence ID" value="MCB8887874.1"/>
    <property type="molecule type" value="Genomic_DNA"/>
</dbReference>
<dbReference type="Proteomes" id="UP001319882">
    <property type="component" value="Unassembled WGS sequence"/>
</dbReference>
<reference evidence="2 3" key="1">
    <citation type="journal article" date="2021" name="Sci. Rep.">
        <title>Genome analysis of a halophilic bacterium Halomonas malpeensis YU-PRIM-29(T) reveals its exopolysaccharide and pigment producing capabilities.</title>
        <authorList>
            <person name="Athmika"/>
            <person name="Ghate S.D."/>
            <person name="Arun A.B."/>
            <person name="Rao S.S."/>
            <person name="Kumar S.T.A."/>
            <person name="Kandiyil M.K."/>
            <person name="Saptami K."/>
            <person name="Rekha P.D."/>
        </authorList>
    </citation>
    <scope>NUCLEOTIDE SEQUENCE [LARGE SCALE GENOMIC DNA]</scope>
    <source>
        <strain evidence="3">prim 29</strain>
    </source>
</reference>
<dbReference type="Gene3D" id="3.90.640.20">
    <property type="entry name" value="Heat-shock cognate protein, ATPase"/>
    <property type="match status" value="1"/>
</dbReference>
<protein>
    <submittedName>
        <fullName evidence="2">DUF3298 domain-containing protein</fullName>
    </submittedName>
</protein>
<sequence length="259" mass="28550">MQPIQASALGVVAIMLAGCHSMESRPVEPYAMVTLAEEKYFVAPGCQDEQCDDVRVSSLEFPTSEALTRELRARLVALAGLDGGDEGVEARRVTWERFANDFFAQARESGVSSPQAGASSAVLEADVVSRHDDLLVLELNSYTYFSGQAHGLPATRYLVIDEREARIVEPGEMITPGREGDFQAALREAHQRWSRESDREAGFAANWPFTPSDNIAPMEEGWQVKYDVYDIAPYAEGQPVLTIPRQALNGIAKPRFVAR</sequence>
<keyword evidence="3" id="KW-1185">Reference proteome</keyword>
<comment type="caution">
    <text evidence="2">The sequence shown here is derived from an EMBL/GenBank/DDBJ whole genome shotgun (WGS) entry which is preliminary data.</text>
</comment>
<gene>
    <name evidence="2" type="ORF">GEV37_01855</name>
</gene>
<evidence type="ECO:0000313" key="3">
    <source>
        <dbReference type="Proteomes" id="UP001319882"/>
    </source>
</evidence>